<keyword evidence="2" id="KW-1185">Reference proteome</keyword>
<gene>
    <name evidence="1" type="ORF">LLEC1_07781</name>
</gene>
<name>A0A179IIA1_CORDF</name>
<sequence>MARGGSIASPQANLGDLDDLDEEHRNSFIKALLRILHTKVAELTFSEILDGIPTSASYFDFYHPQEGHPAISHTELCPGVLDRTRQLRDQLDPGTLHFSSSLLLSFQATELGTRDFSLRLIELLAVSCHQIAAHLFQLESPCHTQEEYEQWRDEPRDRNRWDWYRPPAAFCHRSYLASDQYPNGIADVVGYWAEARIFGGVVLFDRGETDTECREVFLHSSLRRGPRTLYPPTSLQFDNLMRFLLGEAELGSATPGPAPLPILASADNRWRWDVWEAFSGFHIFRDRHERGIRPATRPRKDCLSAVDWPEIADQLFLVNVMYDRQQGKPVDENEVRAAEERLLEITPSSPVWKESRS</sequence>
<evidence type="ECO:0000313" key="2">
    <source>
        <dbReference type="Proteomes" id="UP000243081"/>
    </source>
</evidence>
<dbReference type="OMA" id="VDWPEIA"/>
<dbReference type="EMBL" id="LUKN01001199">
    <property type="protein sequence ID" value="OAR01351.1"/>
    <property type="molecule type" value="Genomic_DNA"/>
</dbReference>
<dbReference type="OrthoDB" id="5346581at2759"/>
<dbReference type="Proteomes" id="UP000243081">
    <property type="component" value="Unassembled WGS sequence"/>
</dbReference>
<organism evidence="1 2">
    <name type="scientific">Cordyceps confragosa</name>
    <name type="common">Lecanicillium lecanii</name>
    <dbReference type="NCBI Taxonomy" id="2714763"/>
    <lineage>
        <taxon>Eukaryota</taxon>
        <taxon>Fungi</taxon>
        <taxon>Dikarya</taxon>
        <taxon>Ascomycota</taxon>
        <taxon>Pezizomycotina</taxon>
        <taxon>Sordariomycetes</taxon>
        <taxon>Hypocreomycetidae</taxon>
        <taxon>Hypocreales</taxon>
        <taxon>Cordycipitaceae</taxon>
        <taxon>Akanthomyces</taxon>
    </lineage>
</organism>
<evidence type="ECO:0000313" key="1">
    <source>
        <dbReference type="EMBL" id="OAR01351.1"/>
    </source>
</evidence>
<reference evidence="1 2" key="1">
    <citation type="submission" date="2016-03" db="EMBL/GenBank/DDBJ databases">
        <title>Fine-scale spatial genetic structure of a fungal parasite of coffee scale insects.</title>
        <authorList>
            <person name="Jackson D."/>
            <person name="Zemenick K.A."/>
            <person name="Malloure B."/>
            <person name="Quandt C.A."/>
            <person name="James T.Y."/>
        </authorList>
    </citation>
    <scope>NUCLEOTIDE SEQUENCE [LARGE SCALE GENOMIC DNA]</scope>
    <source>
        <strain evidence="1 2">UM487</strain>
    </source>
</reference>
<dbReference type="AlphaFoldDB" id="A0A179IIA1"/>
<protein>
    <submittedName>
        <fullName evidence="1">Uncharacterized protein</fullName>
    </submittedName>
</protein>
<comment type="caution">
    <text evidence="1">The sequence shown here is derived from an EMBL/GenBank/DDBJ whole genome shotgun (WGS) entry which is preliminary data.</text>
</comment>
<proteinExistence type="predicted"/>
<accession>A0A179IIA1</accession>